<dbReference type="AlphaFoldDB" id="A0A438N697"/>
<reference evidence="2 3" key="1">
    <citation type="submission" date="2017-03" db="EMBL/GenBank/DDBJ databases">
        <title>Genomes of endolithic fungi from Antarctica.</title>
        <authorList>
            <person name="Coleine C."/>
            <person name="Masonjones S."/>
            <person name="Stajich J.E."/>
        </authorList>
    </citation>
    <scope>NUCLEOTIDE SEQUENCE [LARGE SCALE GENOMIC DNA]</scope>
    <source>
        <strain evidence="2 3">CCFEE 6314</strain>
    </source>
</reference>
<organism evidence="2 3">
    <name type="scientific">Exophiala mesophila</name>
    <name type="common">Black yeast-like fungus</name>
    <dbReference type="NCBI Taxonomy" id="212818"/>
    <lineage>
        <taxon>Eukaryota</taxon>
        <taxon>Fungi</taxon>
        <taxon>Dikarya</taxon>
        <taxon>Ascomycota</taxon>
        <taxon>Pezizomycotina</taxon>
        <taxon>Eurotiomycetes</taxon>
        <taxon>Chaetothyriomycetidae</taxon>
        <taxon>Chaetothyriales</taxon>
        <taxon>Herpotrichiellaceae</taxon>
        <taxon>Exophiala</taxon>
    </lineage>
</organism>
<evidence type="ECO:0000313" key="3">
    <source>
        <dbReference type="Proteomes" id="UP000288859"/>
    </source>
</evidence>
<feature type="compositionally biased region" description="Basic and acidic residues" evidence="1">
    <location>
        <begin position="21"/>
        <end position="54"/>
    </location>
</feature>
<dbReference type="VEuPathDB" id="FungiDB:PV10_04261"/>
<dbReference type="EMBL" id="NAJM01000018">
    <property type="protein sequence ID" value="RVX71258.1"/>
    <property type="molecule type" value="Genomic_DNA"/>
</dbReference>
<evidence type="ECO:0000313" key="2">
    <source>
        <dbReference type="EMBL" id="RVX71258.1"/>
    </source>
</evidence>
<feature type="compositionally biased region" description="Basic residues" evidence="1">
    <location>
        <begin position="73"/>
        <end position="84"/>
    </location>
</feature>
<dbReference type="OrthoDB" id="4130075at2759"/>
<comment type="caution">
    <text evidence="2">The sequence shown here is derived from an EMBL/GenBank/DDBJ whole genome shotgun (WGS) entry which is preliminary data.</text>
</comment>
<protein>
    <submittedName>
        <fullName evidence="2">Uncharacterized protein</fullName>
    </submittedName>
</protein>
<proteinExistence type="predicted"/>
<feature type="region of interest" description="Disordered" evidence="1">
    <location>
        <begin position="1"/>
        <end position="84"/>
    </location>
</feature>
<evidence type="ECO:0000256" key="1">
    <source>
        <dbReference type="SAM" id="MobiDB-lite"/>
    </source>
</evidence>
<sequence length="569" mass="63938">MAPQETPLKIRFVTEGPQKQSVREKELDVSERKAHSARIAHERARAKRDREAASKKALNAESEPSTSSAQPAPKRKGDKHVKQRYGTRNIFFDKPVVKKVSVKHAVRPPSPKLPSPIKGDSDPFGVLAIPVTPQVKQVLQFMKDGVYPGLYFNSFFKRMYGDIKVKDLETSTWLPAQTALAGWKYALASLQDEGIALACVGGYLHTMSMLMLDSSKSKATNLGLSMMTKSSVLLRRSLHKSMQKNSSMGTTLINHVYWLFRAAVFSGDEVSIIAHGRMLNLCLMKGLAEGTADIQMLIQSGVDDLDICSRLMRRPFIHPDAYAATCAGLWALAEANLPKLTTEINMELHSNVECPEVQQAFLICRSLGGYVEQQITDEEWGSPTQKQLSFAWFVTKSDWGLRQVLSASLDLRDDKYSSKVWSEGVRLTQASLGLAVLYYGRLLGHDAVINGVDIRDISATIVAHLQVIMTQVLAKSSDEELEAYVDAHTWILFVGAFIEQRNKKKTSGRRQAKWFQHRLAEHAVRHKRESWLLEKNTFESFHYYDFIEPNGAQWYEEVIAELAPPKAQD</sequence>
<dbReference type="Proteomes" id="UP000288859">
    <property type="component" value="Unassembled WGS sequence"/>
</dbReference>
<name>A0A438N697_EXOME</name>
<gene>
    <name evidence="2" type="ORF">B0A52_04832</name>
</gene>
<accession>A0A438N697</accession>